<organism evidence="3 4">
    <name type="scientific">Apiospora aurea</name>
    <dbReference type="NCBI Taxonomy" id="335848"/>
    <lineage>
        <taxon>Eukaryota</taxon>
        <taxon>Fungi</taxon>
        <taxon>Dikarya</taxon>
        <taxon>Ascomycota</taxon>
        <taxon>Pezizomycotina</taxon>
        <taxon>Sordariomycetes</taxon>
        <taxon>Xylariomycetidae</taxon>
        <taxon>Amphisphaeriales</taxon>
        <taxon>Apiosporaceae</taxon>
        <taxon>Apiospora</taxon>
    </lineage>
</organism>
<dbReference type="EMBL" id="JAQQWE010000001">
    <property type="protein sequence ID" value="KAK7966544.1"/>
    <property type="molecule type" value="Genomic_DNA"/>
</dbReference>
<dbReference type="RefSeq" id="XP_066705936.1">
    <property type="nucleotide sequence ID" value="XM_066837043.1"/>
</dbReference>
<proteinExistence type="predicted"/>
<feature type="compositionally biased region" description="Basic residues" evidence="2">
    <location>
        <begin position="108"/>
        <end position="119"/>
    </location>
</feature>
<feature type="coiled-coil region" evidence="1">
    <location>
        <begin position="3"/>
        <end position="88"/>
    </location>
</feature>
<feature type="region of interest" description="Disordered" evidence="2">
    <location>
        <begin position="95"/>
        <end position="126"/>
    </location>
</feature>
<sequence>MLVSRHQVDLANLRGEYQREQEAHDETEATLRKKTLDSGNQNLSVEVRQLQFELGEAEAKLKAEETIRAKLEDQLEETRAKVERAVWRGSIGAAADQARERDGGRVGTRSRHGQFRPRGKGVVSQCQGNVCQDGRSTIAELNARIEAGAEVSEKLEKELRQREAELRAASWHEEKKDEEMGTKRAWLRSKGPYRTEKRRSELHETRPRSSEEFQDLRAKATELVVCKHQLAAAKWKMQKTEAELDNLRPKASELVSYQTLLTEVQGSLGQHKAELESAKSLDDNRLLEIQKAAEELEELRPKAVELEDCKTRLDSARKEVTALQEGLDGMQSLEKTKSQDLEKAQNELEEIRPRVEALMVRTQSLEAEKGAQARRVKELEGESAEKTRRETALQKQLEMRRVRDLEEAARQEEAGASEVRRELEGTKTSFTVTTAVLKTLEISMAAWFEGRQAGALWRRRRTGRLVGTLDGGCPLADDRVAEPPDCSCLRDRVARVFWLASNEAKWNLDDMSIALELLASISKDAKKNSSDTVGIGHMLRVVREPFLRKTSSAMHLRVLAAFALGQLATVVGVEPVVDETSKGRMLLPLAIEEATERCGRENGAAIKGELLMRLPDDLRVVGDLGIYKEEGEDFMVAVDFSSRVIWAIDLCHAQQIRNFPYSELVIESPDTRRGGDLIWRDPGMKYEVWWTIKLLPPKEINVDAMEPYVPLFT</sequence>
<feature type="coiled-coil region" evidence="1">
    <location>
        <begin position="306"/>
        <end position="422"/>
    </location>
</feature>
<evidence type="ECO:0000256" key="2">
    <source>
        <dbReference type="SAM" id="MobiDB-lite"/>
    </source>
</evidence>
<feature type="coiled-coil region" evidence="1">
    <location>
        <begin position="138"/>
        <end position="165"/>
    </location>
</feature>
<protein>
    <submittedName>
        <fullName evidence="3">Uncharacterized protein</fullName>
    </submittedName>
</protein>
<gene>
    <name evidence="3" type="ORF">PG986_000821</name>
</gene>
<dbReference type="Proteomes" id="UP001391051">
    <property type="component" value="Unassembled WGS sequence"/>
</dbReference>
<dbReference type="GeneID" id="92070105"/>
<comment type="caution">
    <text evidence="3">The sequence shown here is derived from an EMBL/GenBank/DDBJ whole genome shotgun (WGS) entry which is preliminary data.</text>
</comment>
<name>A0ABR1QV57_9PEZI</name>
<keyword evidence="1" id="KW-0175">Coiled coil</keyword>
<evidence type="ECO:0000256" key="1">
    <source>
        <dbReference type="SAM" id="Coils"/>
    </source>
</evidence>
<evidence type="ECO:0000313" key="3">
    <source>
        <dbReference type="EMBL" id="KAK7966544.1"/>
    </source>
</evidence>
<evidence type="ECO:0000313" key="4">
    <source>
        <dbReference type="Proteomes" id="UP001391051"/>
    </source>
</evidence>
<accession>A0ABR1QV57</accession>
<keyword evidence="4" id="KW-1185">Reference proteome</keyword>
<reference evidence="3 4" key="1">
    <citation type="submission" date="2023-01" db="EMBL/GenBank/DDBJ databases">
        <title>Analysis of 21 Apiospora genomes using comparative genomics revels a genus with tremendous synthesis potential of carbohydrate active enzymes and secondary metabolites.</title>
        <authorList>
            <person name="Sorensen T."/>
        </authorList>
    </citation>
    <scope>NUCLEOTIDE SEQUENCE [LARGE SCALE GENOMIC DNA]</scope>
    <source>
        <strain evidence="3 4">CBS 24483</strain>
    </source>
</reference>